<reference evidence="3" key="2">
    <citation type="submission" date="2021-03" db="UniProtKB">
        <authorList>
            <consortium name="EnsemblPlants"/>
        </authorList>
    </citation>
    <scope>IDENTIFICATION</scope>
</reference>
<dbReference type="AlphaFoldDB" id="A0A803MNF3"/>
<dbReference type="InterPro" id="IPR032710">
    <property type="entry name" value="NTF2-like_dom_sf"/>
</dbReference>
<evidence type="ECO:0000313" key="4">
    <source>
        <dbReference type="Proteomes" id="UP000596660"/>
    </source>
</evidence>
<dbReference type="SUPFAM" id="SSF54427">
    <property type="entry name" value="NTF2-like"/>
    <property type="match status" value="1"/>
</dbReference>
<dbReference type="InterPro" id="IPR006527">
    <property type="entry name" value="F-box-assoc_dom_typ1"/>
</dbReference>
<protein>
    <recommendedName>
        <fullName evidence="2">F-box associated beta-propeller type 1 domain-containing protein</fullName>
    </recommendedName>
</protein>
<proteinExistence type="predicted"/>
<keyword evidence="4" id="KW-1185">Reference proteome</keyword>
<organism evidence="3 4">
    <name type="scientific">Chenopodium quinoa</name>
    <name type="common">Quinoa</name>
    <dbReference type="NCBI Taxonomy" id="63459"/>
    <lineage>
        <taxon>Eukaryota</taxon>
        <taxon>Viridiplantae</taxon>
        <taxon>Streptophyta</taxon>
        <taxon>Embryophyta</taxon>
        <taxon>Tracheophyta</taxon>
        <taxon>Spermatophyta</taxon>
        <taxon>Magnoliopsida</taxon>
        <taxon>eudicotyledons</taxon>
        <taxon>Gunneridae</taxon>
        <taxon>Pentapetalae</taxon>
        <taxon>Caryophyllales</taxon>
        <taxon>Chenopodiaceae</taxon>
        <taxon>Chenopodioideae</taxon>
        <taxon>Atripliceae</taxon>
        <taxon>Chenopodium</taxon>
    </lineage>
</organism>
<dbReference type="InterPro" id="IPR053218">
    <property type="entry name" value="Pathogen-related_defense"/>
</dbReference>
<dbReference type="NCBIfam" id="TIGR01640">
    <property type="entry name" value="F_box_assoc_1"/>
    <property type="match status" value="1"/>
</dbReference>
<dbReference type="Pfam" id="PF07734">
    <property type="entry name" value="FBA_1"/>
    <property type="match status" value="1"/>
</dbReference>
<feature type="domain" description="F-box associated beta-propeller type 1" evidence="2">
    <location>
        <begin position="147"/>
        <end position="408"/>
    </location>
</feature>
<dbReference type="PANTHER" id="PTHR31723">
    <property type="entry name" value="PATHOGENESIS-RELATED FAMILY PROTEIN"/>
    <property type="match status" value="1"/>
</dbReference>
<accession>A0A803MNF3</accession>
<dbReference type="Gene3D" id="3.10.450.50">
    <property type="match status" value="1"/>
</dbReference>
<feature type="compositionally biased region" description="Acidic residues" evidence="1">
    <location>
        <begin position="286"/>
        <end position="307"/>
    </location>
</feature>
<evidence type="ECO:0000259" key="2">
    <source>
        <dbReference type="Pfam" id="PF07734"/>
    </source>
</evidence>
<feature type="region of interest" description="Disordered" evidence="1">
    <location>
        <begin position="285"/>
        <end position="307"/>
    </location>
</feature>
<sequence>MKGRKPLTLKEVGEMGGGYNGFLQTSLPEELRLYDPAKETRESAHHLFRTAFPRGFAFEILQVYSGPPVIAYKFRHWAYMEGPFKGHPPTGELVELFGCAIFEVDEQMRIIKVEFFYDRGELLSALTKGTKVEGSDADMKMGCPFLSKTASCDGLTIVKDEEEKFLLINPTTREIKVLPISPYAPNPLTCGLGYDSVNEDYKVVMISHSGSADAQMLVSVYSVRNGTWKSVENSPFDHSESSYTSVVSVGGYINWVAYRPSDDMYAIAAFDLEKEVFQEVPLSSLVDDDDDDDKSVSDDSEEVSDADSEEFEFDQLTKLGGYLCAYPSSISDTCHEIFVAMMKEYGVKESWTKIFVSNFDAEIRPLCLLGKKQLVLVLDEQTTGETLVMYDLEERTVKDIVIHGIPERFGVGGSFMESLVSPHCSKSNMFLLLDCEISCCLVSAKQSVLLSFRVILLFIFS</sequence>
<dbReference type="PANTHER" id="PTHR31723:SF10">
    <property type="entry name" value="PATHOGEN-RELATED PROTEIN"/>
    <property type="match status" value="1"/>
</dbReference>
<dbReference type="Gramene" id="AUR62032804-RA">
    <property type="protein sequence ID" value="AUR62032804-RA:cds"/>
    <property type="gene ID" value="AUR62032804"/>
</dbReference>
<evidence type="ECO:0000256" key="1">
    <source>
        <dbReference type="SAM" id="MobiDB-lite"/>
    </source>
</evidence>
<name>A0A803MNF3_CHEQI</name>
<dbReference type="InterPro" id="IPR017451">
    <property type="entry name" value="F-box-assoc_interact_dom"/>
</dbReference>
<evidence type="ECO:0000313" key="3">
    <source>
        <dbReference type="EnsemblPlants" id="AUR62032804-RA:cds"/>
    </source>
</evidence>
<dbReference type="Proteomes" id="UP000596660">
    <property type="component" value="Unplaced"/>
</dbReference>
<reference evidence="3" key="1">
    <citation type="journal article" date="2017" name="Nature">
        <title>The genome of Chenopodium quinoa.</title>
        <authorList>
            <person name="Jarvis D.E."/>
            <person name="Ho Y.S."/>
            <person name="Lightfoot D.J."/>
            <person name="Schmoeckel S.M."/>
            <person name="Li B."/>
            <person name="Borm T.J.A."/>
            <person name="Ohyanagi H."/>
            <person name="Mineta K."/>
            <person name="Michell C.T."/>
            <person name="Saber N."/>
            <person name="Kharbatia N.M."/>
            <person name="Rupper R.R."/>
            <person name="Sharp A.R."/>
            <person name="Dally N."/>
            <person name="Boughton B.A."/>
            <person name="Woo Y.H."/>
            <person name="Gao G."/>
            <person name="Schijlen E.G.W.M."/>
            <person name="Guo X."/>
            <person name="Momin A.A."/>
            <person name="Negrao S."/>
            <person name="Al-Babili S."/>
            <person name="Gehring C."/>
            <person name="Roessner U."/>
            <person name="Jung C."/>
            <person name="Murphy K."/>
            <person name="Arold S.T."/>
            <person name="Gojobori T."/>
            <person name="van der Linden C.G."/>
            <person name="van Loo E.N."/>
            <person name="Jellen E.N."/>
            <person name="Maughan P.J."/>
            <person name="Tester M."/>
        </authorList>
    </citation>
    <scope>NUCLEOTIDE SEQUENCE [LARGE SCALE GENOMIC DNA]</scope>
    <source>
        <strain evidence="3">cv. PI 614886</strain>
    </source>
</reference>
<dbReference type="EnsemblPlants" id="AUR62032804-RA">
    <property type="protein sequence ID" value="AUR62032804-RA:cds"/>
    <property type="gene ID" value="AUR62032804"/>
</dbReference>